<reference evidence="3" key="1">
    <citation type="submission" date="2016-12" db="EMBL/GenBank/DDBJ databases">
        <title>Discovery of methanogenic haloarchaea.</title>
        <authorList>
            <person name="Sorokin D.Y."/>
            <person name="Makarova K.S."/>
            <person name="Abbas B."/>
            <person name="Ferrer M."/>
            <person name="Golyshin P.N."/>
        </authorList>
    </citation>
    <scope>NUCLEOTIDE SEQUENCE [LARGE SCALE GENOMIC DNA]</scope>
    <source>
        <strain evidence="3">HMET1</strain>
    </source>
</reference>
<dbReference type="FunCoup" id="A0A1Q6DSJ5">
    <property type="interactions" value="1"/>
</dbReference>
<keyword evidence="4" id="KW-1185">Reference proteome</keyword>
<dbReference type="Pfam" id="PF07282">
    <property type="entry name" value="Cas12f1-like_TNB"/>
    <property type="match status" value="1"/>
</dbReference>
<keyword evidence="1" id="KW-0238">DNA-binding</keyword>
<evidence type="ECO:0000313" key="4">
    <source>
        <dbReference type="Proteomes" id="UP000185744"/>
    </source>
</evidence>
<proteinExistence type="predicted"/>
<dbReference type="Proteomes" id="UP000185744">
    <property type="component" value="Unassembled WGS sequence"/>
</dbReference>
<organism evidence="3 4">
    <name type="scientific">Methanohalarchaeum thermophilum</name>
    <dbReference type="NCBI Taxonomy" id="1903181"/>
    <lineage>
        <taxon>Archaea</taxon>
        <taxon>Methanobacteriati</taxon>
        <taxon>Methanobacteriota</taxon>
        <taxon>Methanonatronarchaeia</taxon>
        <taxon>Methanonatronarchaeales</taxon>
        <taxon>Methanonatronarchaeaceae</taxon>
        <taxon>Candidatus Methanohalarchaeum</taxon>
    </lineage>
</organism>
<dbReference type="AlphaFoldDB" id="A0A1Q6DSJ5"/>
<evidence type="ECO:0000313" key="3">
    <source>
        <dbReference type="EMBL" id="OKY77339.1"/>
    </source>
</evidence>
<dbReference type="InParanoid" id="A0A1Q6DSJ5"/>
<dbReference type="NCBIfam" id="NF040570">
    <property type="entry name" value="guided_TnpB"/>
    <property type="match status" value="1"/>
</dbReference>
<gene>
    <name evidence="3" type="ORF">BTN85_1989</name>
</gene>
<evidence type="ECO:0000256" key="1">
    <source>
        <dbReference type="ARBA" id="ARBA00023125"/>
    </source>
</evidence>
<dbReference type="InterPro" id="IPR010095">
    <property type="entry name" value="Cas12f1-like_TNB"/>
</dbReference>
<dbReference type="GO" id="GO:0003677">
    <property type="term" value="F:DNA binding"/>
    <property type="evidence" value="ECO:0007669"/>
    <property type="project" value="UniProtKB-KW"/>
</dbReference>
<protein>
    <submittedName>
        <fullName evidence="3">IS605 OrfB-like transposable element containing RNAse H-like and Zn finger domain</fullName>
    </submittedName>
</protein>
<dbReference type="STRING" id="1903181.BTN85_1989"/>
<accession>A0A1Q6DSJ5</accession>
<evidence type="ECO:0000259" key="2">
    <source>
        <dbReference type="Pfam" id="PF07282"/>
    </source>
</evidence>
<name>A0A1Q6DSJ5_METT1</name>
<feature type="domain" description="Cas12f1-like TNB" evidence="2">
    <location>
        <begin position="214"/>
        <end position="275"/>
    </location>
</feature>
<dbReference type="EMBL" id="MSDW01000002">
    <property type="protein sequence ID" value="OKY77339.1"/>
    <property type="molecule type" value="Genomic_DNA"/>
</dbReference>
<comment type="caution">
    <text evidence="3">The sequence shown here is derived from an EMBL/GenBank/DDBJ whole genome shotgun (WGS) entry which is preliminary data.</text>
</comment>
<dbReference type="NCBIfam" id="TIGR01766">
    <property type="entry name" value="IS200/IS605 family accessory protein TnpB-like domain"/>
    <property type="match status" value="1"/>
</dbReference>
<sequence length="312" mass="36073">MLNYIQLTNNRLKRYYDKIKEDKEYPISLRKDLIDIQRCESSVCDYFVNVPSAQRHGGINVPVKTGREIKDSWELYESKLFRKNDKFYLNLTFEIEVSEVDEYNGVLGIDLGLRNPVVGAASVAPSSQSKVFFEGEEIKGIQTNYYYLRRQSDTDKQWGQREYNKVRNKLHKLTTKIARYAKENKLIVVVGDLKGIQDQDKGREMNRKLHRFPHHTFRRMLGYKCKERGVRYIEVNEAYTSQRCYKCGEKGDRCKGIFKCGGSELNSDVNGAMNICKRALGKPEIRSMLRVGGSCGRALQLSWTSSSEENPS</sequence>